<evidence type="ECO:0000313" key="14">
    <source>
        <dbReference type="EMBL" id="ETR72839.1"/>
    </source>
</evidence>
<dbReference type="GO" id="GO:0009252">
    <property type="term" value="P:peptidoglycan biosynthetic process"/>
    <property type="evidence" value="ECO:0007669"/>
    <property type="project" value="UniProtKB-UniRule"/>
</dbReference>
<organism evidence="14 15">
    <name type="scientific">Candidatus Magnetoglobus multicellularis str. Araruama</name>
    <dbReference type="NCBI Taxonomy" id="890399"/>
    <lineage>
        <taxon>Bacteria</taxon>
        <taxon>Pseudomonadati</taxon>
        <taxon>Thermodesulfobacteriota</taxon>
        <taxon>Desulfobacteria</taxon>
        <taxon>Desulfobacterales</taxon>
        <taxon>Desulfobacteraceae</taxon>
        <taxon>Candidatus Magnetoglobus</taxon>
    </lineage>
</organism>
<dbReference type="Proteomes" id="UP000189670">
    <property type="component" value="Unassembled WGS sequence"/>
</dbReference>
<dbReference type="NCBIfam" id="NF006873">
    <property type="entry name" value="PRK09369.1"/>
    <property type="match status" value="1"/>
</dbReference>
<dbReference type="PANTHER" id="PTHR43783">
    <property type="entry name" value="UDP-N-ACETYLGLUCOSAMINE 1-CARBOXYVINYLTRANSFERASE"/>
    <property type="match status" value="1"/>
</dbReference>
<evidence type="ECO:0000256" key="11">
    <source>
        <dbReference type="ARBA" id="ARBA00047527"/>
    </source>
</evidence>
<keyword evidence="9 12" id="KW-0961">Cell wall biogenesis/degradation</keyword>
<dbReference type="EMBL" id="ATBP01000108">
    <property type="protein sequence ID" value="ETR72839.1"/>
    <property type="molecule type" value="Genomic_DNA"/>
</dbReference>
<comment type="caution">
    <text evidence="12">Lacks conserved residue(s) required for the propagation of feature annotation.</text>
</comment>
<feature type="binding site" evidence="12">
    <location>
        <position position="93"/>
    </location>
    <ligand>
        <name>UDP-N-acetyl-alpha-D-glucosamine</name>
        <dbReference type="ChEBI" id="CHEBI:57705"/>
    </ligand>
</feature>
<dbReference type="CDD" id="cd01555">
    <property type="entry name" value="UdpNAET"/>
    <property type="match status" value="1"/>
</dbReference>
<keyword evidence="4 12" id="KW-0132">Cell division</keyword>
<evidence type="ECO:0000256" key="9">
    <source>
        <dbReference type="ARBA" id="ARBA00023316"/>
    </source>
</evidence>
<dbReference type="InterPro" id="IPR005750">
    <property type="entry name" value="UDP_GlcNAc_COvinyl_MurA"/>
</dbReference>
<dbReference type="InterPro" id="IPR036968">
    <property type="entry name" value="Enolpyruvate_Tfrase_sf"/>
</dbReference>
<dbReference type="Gene3D" id="3.65.10.10">
    <property type="entry name" value="Enolpyruvate transferase domain"/>
    <property type="match status" value="2"/>
</dbReference>
<protein>
    <recommendedName>
        <fullName evidence="12">UDP-N-acetylglucosamine 1-carboxyvinyltransferase</fullName>
        <ecNumber evidence="12">2.5.1.7</ecNumber>
    </recommendedName>
    <alternativeName>
        <fullName evidence="12">Enoylpyruvate transferase</fullName>
    </alternativeName>
    <alternativeName>
        <fullName evidence="12">UDP-N-acetylglucosamine enolpyruvyl transferase</fullName>
        <shortName evidence="12">EPT</shortName>
    </alternativeName>
</protein>
<evidence type="ECO:0000256" key="7">
    <source>
        <dbReference type="ARBA" id="ARBA00022984"/>
    </source>
</evidence>
<evidence type="ECO:0000256" key="2">
    <source>
        <dbReference type="ARBA" id="ARBA00004752"/>
    </source>
</evidence>
<feature type="binding site" evidence="12">
    <location>
        <begin position="22"/>
        <end position="23"/>
    </location>
    <ligand>
        <name>phosphoenolpyruvate</name>
        <dbReference type="ChEBI" id="CHEBI:58702"/>
    </ligand>
</feature>
<feature type="active site" description="Proton donor" evidence="12">
    <location>
        <position position="117"/>
    </location>
</feature>
<dbReference type="InterPro" id="IPR013792">
    <property type="entry name" value="RNA3'P_cycl/enolpyr_Trfase_a/b"/>
</dbReference>
<dbReference type="AlphaFoldDB" id="A0A1V1PD41"/>
<dbReference type="InterPro" id="IPR001986">
    <property type="entry name" value="Enolpyruvate_Tfrase_dom"/>
</dbReference>
<proteinExistence type="inferred from homology"/>
<evidence type="ECO:0000256" key="1">
    <source>
        <dbReference type="ARBA" id="ARBA00004496"/>
    </source>
</evidence>
<feature type="binding site" evidence="12">
    <location>
        <position position="314"/>
    </location>
    <ligand>
        <name>UDP-N-acetyl-alpha-D-glucosamine</name>
        <dbReference type="ChEBI" id="CHEBI:57705"/>
    </ligand>
</feature>
<accession>A0A1V1PD41</accession>
<name>A0A1V1PD41_9BACT</name>
<keyword evidence="8 12" id="KW-0131">Cell cycle</keyword>
<dbReference type="Pfam" id="PF00275">
    <property type="entry name" value="EPSP_synthase"/>
    <property type="match status" value="1"/>
</dbReference>
<keyword evidence="7 12" id="KW-0573">Peptidoglycan synthesis</keyword>
<evidence type="ECO:0000256" key="6">
    <source>
        <dbReference type="ARBA" id="ARBA00022960"/>
    </source>
</evidence>
<dbReference type="GO" id="GO:0019277">
    <property type="term" value="P:UDP-N-acetylgalactosamine biosynthetic process"/>
    <property type="evidence" value="ECO:0007669"/>
    <property type="project" value="InterPro"/>
</dbReference>
<dbReference type="HAMAP" id="MF_00111">
    <property type="entry name" value="MurA"/>
    <property type="match status" value="1"/>
</dbReference>
<dbReference type="NCBIfam" id="TIGR01072">
    <property type="entry name" value="murA"/>
    <property type="match status" value="1"/>
</dbReference>
<evidence type="ECO:0000313" key="15">
    <source>
        <dbReference type="Proteomes" id="UP000189670"/>
    </source>
</evidence>
<comment type="pathway">
    <text evidence="2 12">Cell wall biogenesis; peptidoglycan biosynthesis.</text>
</comment>
<dbReference type="GO" id="GO:0071555">
    <property type="term" value="P:cell wall organization"/>
    <property type="evidence" value="ECO:0007669"/>
    <property type="project" value="UniProtKB-KW"/>
</dbReference>
<comment type="function">
    <text evidence="12">Cell wall formation. Adds enolpyruvyl to UDP-N-acetylglucosamine.</text>
</comment>
<comment type="subcellular location">
    <subcellularLocation>
        <location evidence="1 12">Cytoplasm</location>
    </subcellularLocation>
</comment>
<comment type="caution">
    <text evidence="14">The sequence shown here is derived from an EMBL/GenBank/DDBJ whole genome shotgun (WGS) entry which is preliminary data.</text>
</comment>
<evidence type="ECO:0000256" key="8">
    <source>
        <dbReference type="ARBA" id="ARBA00023306"/>
    </source>
</evidence>
<evidence type="ECO:0000256" key="12">
    <source>
        <dbReference type="HAMAP-Rule" id="MF_00111"/>
    </source>
</evidence>
<evidence type="ECO:0000256" key="10">
    <source>
        <dbReference type="ARBA" id="ARBA00038367"/>
    </source>
</evidence>
<evidence type="ECO:0000256" key="5">
    <source>
        <dbReference type="ARBA" id="ARBA00022679"/>
    </source>
</evidence>
<keyword evidence="5 12" id="KW-0808">Transferase</keyword>
<dbReference type="GO" id="GO:0005737">
    <property type="term" value="C:cytoplasm"/>
    <property type="evidence" value="ECO:0007669"/>
    <property type="project" value="UniProtKB-SubCell"/>
</dbReference>
<comment type="similarity">
    <text evidence="10 12">Belongs to the EPSP synthase family. MurA subfamily.</text>
</comment>
<evidence type="ECO:0000259" key="13">
    <source>
        <dbReference type="Pfam" id="PF00275"/>
    </source>
</evidence>
<sequence>MEKLIVKGQCRLSGTIQPSGNKNESLPVLAAILLSKSRITLSNLPNIGDINTMKLILERLGVGIQFKSENTYVFDASHLLDSTPDMDLCRRIRGSFLMASPLLYRFGETRLPVPGGDIIGRRRLDTHFKVLTELGATIEQDGDTFHFRCENGFKGTNIFLDEASVMATENAVMAASVAEGTTTIYNAACEPHIQGMCRLLNAMGAKIQGIGSNFLTIEGVTSLHECSHTIQPDHIEVGSLIGLAAVTKSELTISRPGLENLGLILHFFKRLGVIAETRGQDLYIPPDQDMRIIHDMDKSIPKIDDAPWPGFPADLTSIMTVVATQCQGTILIFEKLFESRLFWVDKLISMGAQIVLCDPHRAVVVGPSNLSGMKLNSPDIRAGMALLIAALCANGTSEIYDIQQIDRGYEKIDQRLNALGAEIQRI</sequence>
<dbReference type="PANTHER" id="PTHR43783:SF1">
    <property type="entry name" value="UDP-N-ACETYLGLUCOSAMINE 1-CARBOXYVINYLTRANSFERASE"/>
    <property type="match status" value="1"/>
</dbReference>
<feature type="binding site" evidence="12">
    <location>
        <position position="336"/>
    </location>
    <ligand>
        <name>UDP-N-acetyl-alpha-D-glucosamine</name>
        <dbReference type="ChEBI" id="CHEBI:57705"/>
    </ligand>
</feature>
<evidence type="ECO:0000256" key="4">
    <source>
        <dbReference type="ARBA" id="ARBA00022618"/>
    </source>
</evidence>
<dbReference type="GO" id="GO:0051301">
    <property type="term" value="P:cell division"/>
    <property type="evidence" value="ECO:0007669"/>
    <property type="project" value="UniProtKB-KW"/>
</dbReference>
<dbReference type="EC" id="2.5.1.7" evidence="12"/>
<dbReference type="UniPathway" id="UPA00219"/>
<evidence type="ECO:0000256" key="3">
    <source>
        <dbReference type="ARBA" id="ARBA00022490"/>
    </source>
</evidence>
<dbReference type="InterPro" id="IPR050068">
    <property type="entry name" value="MurA_subfamily"/>
</dbReference>
<dbReference type="GO" id="GO:0008360">
    <property type="term" value="P:regulation of cell shape"/>
    <property type="evidence" value="ECO:0007669"/>
    <property type="project" value="UniProtKB-KW"/>
</dbReference>
<keyword evidence="3 12" id="KW-0963">Cytoplasm</keyword>
<keyword evidence="6 12" id="KW-0133">Cell shape</keyword>
<reference evidence="15" key="1">
    <citation type="submission" date="2012-11" db="EMBL/GenBank/DDBJ databases">
        <authorList>
            <person name="Lucero-Rivera Y.E."/>
            <person name="Tovar-Ramirez D."/>
        </authorList>
    </citation>
    <scope>NUCLEOTIDE SEQUENCE [LARGE SCALE GENOMIC DNA]</scope>
    <source>
        <strain evidence="15">Araruama</strain>
    </source>
</reference>
<feature type="domain" description="Enolpyruvate transferase" evidence="13">
    <location>
        <begin position="7"/>
        <end position="415"/>
    </location>
</feature>
<comment type="catalytic activity">
    <reaction evidence="11 12">
        <text>phosphoenolpyruvate + UDP-N-acetyl-alpha-D-glucosamine = UDP-N-acetyl-3-O-(1-carboxyvinyl)-alpha-D-glucosamine + phosphate</text>
        <dbReference type="Rhea" id="RHEA:18681"/>
        <dbReference type="ChEBI" id="CHEBI:43474"/>
        <dbReference type="ChEBI" id="CHEBI:57705"/>
        <dbReference type="ChEBI" id="CHEBI:58702"/>
        <dbReference type="ChEBI" id="CHEBI:68483"/>
        <dbReference type="EC" id="2.5.1.7"/>
    </reaction>
</comment>
<dbReference type="GO" id="GO:0008760">
    <property type="term" value="F:UDP-N-acetylglucosamine 1-carboxyvinyltransferase activity"/>
    <property type="evidence" value="ECO:0007669"/>
    <property type="project" value="UniProtKB-UniRule"/>
</dbReference>
<dbReference type="SUPFAM" id="SSF55205">
    <property type="entry name" value="EPT/RTPC-like"/>
    <property type="match status" value="1"/>
</dbReference>
<gene>
    <name evidence="12 14" type="primary">murA</name>
    <name evidence="14" type="ORF">OMM_01397</name>
</gene>